<evidence type="ECO:0008006" key="2">
    <source>
        <dbReference type="Google" id="ProtNLM"/>
    </source>
</evidence>
<name>A0A5J4RCH4_9ZZZZ</name>
<dbReference type="AlphaFoldDB" id="A0A5J4RCH4"/>
<accession>A0A5J4RCH4</accession>
<comment type="caution">
    <text evidence="1">The sequence shown here is derived from an EMBL/GenBank/DDBJ whole genome shotgun (WGS) entry which is preliminary data.</text>
</comment>
<reference evidence="1" key="1">
    <citation type="submission" date="2019-03" db="EMBL/GenBank/DDBJ databases">
        <title>Single cell metagenomics reveals metabolic interactions within the superorganism composed of flagellate Streblomastix strix and complex community of Bacteroidetes bacteria on its surface.</title>
        <authorList>
            <person name="Treitli S.C."/>
            <person name="Kolisko M."/>
            <person name="Husnik F."/>
            <person name="Keeling P."/>
            <person name="Hampl V."/>
        </authorList>
    </citation>
    <scope>NUCLEOTIDE SEQUENCE</scope>
    <source>
        <strain evidence="1">STM</strain>
    </source>
</reference>
<protein>
    <recommendedName>
        <fullName evidence="2">Mobilization protein</fullName>
    </recommendedName>
</protein>
<dbReference type="EMBL" id="SNRY01001452">
    <property type="protein sequence ID" value="KAA6330830.1"/>
    <property type="molecule type" value="Genomic_DNA"/>
</dbReference>
<gene>
    <name evidence="1" type="ORF">EZS27_020505</name>
</gene>
<organism evidence="1">
    <name type="scientific">termite gut metagenome</name>
    <dbReference type="NCBI Taxonomy" id="433724"/>
    <lineage>
        <taxon>unclassified sequences</taxon>
        <taxon>metagenomes</taxon>
        <taxon>organismal metagenomes</taxon>
    </lineage>
</organism>
<evidence type="ECO:0000313" key="1">
    <source>
        <dbReference type="EMBL" id="KAA6330830.1"/>
    </source>
</evidence>
<proteinExistence type="predicted"/>
<feature type="non-terminal residue" evidence="1">
    <location>
        <position position="1"/>
    </location>
</feature>
<sequence length="68" mass="8201">FFSPEHNQKFTAEDVRLKIEKEPDNPNKLRLNLNGMNILEWFRQKYKEVQQKIDIISRQVPKSKGFKL</sequence>